<evidence type="ECO:0000259" key="4">
    <source>
        <dbReference type="SMART" id="SM01215"/>
    </source>
</evidence>
<keyword evidence="7" id="KW-1185">Reference proteome</keyword>
<accession>U4LR71</accession>
<feature type="compositionally biased region" description="Polar residues" evidence="1">
    <location>
        <begin position="2840"/>
        <end position="2858"/>
    </location>
</feature>
<dbReference type="STRING" id="1076935.U4LR71"/>
<feature type="compositionally biased region" description="Low complexity" evidence="1">
    <location>
        <begin position="125"/>
        <end position="136"/>
    </location>
</feature>
<dbReference type="OrthoDB" id="1562405at2759"/>
<feature type="domain" description="FMP27 WPPW motif-containing RBG unit" evidence="5">
    <location>
        <begin position="1681"/>
        <end position="2183"/>
    </location>
</feature>
<feature type="domain" description="FMP27/BLTP2/Hobbit GFWDK motif-containing RBG unit" evidence="3">
    <location>
        <begin position="1272"/>
        <end position="1428"/>
    </location>
</feature>
<evidence type="ECO:0000256" key="1">
    <source>
        <dbReference type="SAM" id="MobiDB-lite"/>
    </source>
</evidence>
<organism evidence="6 7">
    <name type="scientific">Pyronema omphalodes (strain CBS 100304)</name>
    <name type="common">Pyronema confluens</name>
    <dbReference type="NCBI Taxonomy" id="1076935"/>
    <lineage>
        <taxon>Eukaryota</taxon>
        <taxon>Fungi</taxon>
        <taxon>Dikarya</taxon>
        <taxon>Ascomycota</taxon>
        <taxon>Pezizomycotina</taxon>
        <taxon>Pezizomycetes</taxon>
        <taxon>Pezizales</taxon>
        <taxon>Pyronemataceae</taxon>
        <taxon>Pyronema</taxon>
    </lineage>
</organism>
<keyword evidence="2" id="KW-0472">Membrane</keyword>
<feature type="compositionally biased region" description="Basic and acidic residues" evidence="1">
    <location>
        <begin position="2860"/>
        <end position="2876"/>
    </location>
</feature>
<name>U4LR71_PYROM</name>
<evidence type="ECO:0000256" key="2">
    <source>
        <dbReference type="SAM" id="Phobius"/>
    </source>
</evidence>
<feature type="compositionally biased region" description="Low complexity" evidence="1">
    <location>
        <begin position="1930"/>
        <end position="1941"/>
    </location>
</feature>
<dbReference type="OMA" id="IQLKWNN"/>
<reference evidence="6 7" key="1">
    <citation type="journal article" date="2013" name="PLoS Genet.">
        <title>The genome and development-dependent transcriptomes of Pyronema confluens: a window into fungal evolution.</title>
        <authorList>
            <person name="Traeger S."/>
            <person name="Altegoer F."/>
            <person name="Freitag M."/>
            <person name="Gabaldon T."/>
            <person name="Kempken F."/>
            <person name="Kumar A."/>
            <person name="Marcet-Houben M."/>
            <person name="Poggeler S."/>
            <person name="Stajich J.E."/>
            <person name="Nowrousian M."/>
        </authorList>
    </citation>
    <scope>NUCLEOTIDE SEQUENCE [LARGE SCALE GENOMIC DNA]</scope>
    <source>
        <strain evidence="7">CBS 100304</strain>
        <tissue evidence="6">Vegetative mycelium</tissue>
    </source>
</reference>
<dbReference type="InterPro" id="IPR019441">
    <property type="entry name" value="FMP27/BLTP2/Hobbit_GFWDK_RBG"/>
</dbReference>
<dbReference type="eggNOG" id="KOG1910">
    <property type="taxonomic scope" value="Eukaryota"/>
</dbReference>
<dbReference type="InterPro" id="IPR019449">
    <property type="entry name" value="FMP27_WPPW_RBG"/>
</dbReference>
<dbReference type="EMBL" id="HF936538">
    <property type="protein sequence ID" value="CCX34450.1"/>
    <property type="molecule type" value="Genomic_DNA"/>
</dbReference>
<evidence type="ECO:0000313" key="6">
    <source>
        <dbReference type="EMBL" id="CCX34450.1"/>
    </source>
</evidence>
<dbReference type="Proteomes" id="UP000018144">
    <property type="component" value="Unassembled WGS sequence"/>
</dbReference>
<dbReference type="InterPro" id="IPR019415">
    <property type="entry name" value="FMP27_SW_RBG"/>
</dbReference>
<proteinExistence type="predicted"/>
<evidence type="ECO:0000313" key="7">
    <source>
        <dbReference type="Proteomes" id="UP000018144"/>
    </source>
</evidence>
<evidence type="ECO:0000259" key="5">
    <source>
        <dbReference type="SMART" id="SM01216"/>
    </source>
</evidence>
<feature type="region of interest" description="Disordered" evidence="1">
    <location>
        <begin position="105"/>
        <end position="161"/>
    </location>
</feature>
<feature type="region of interest" description="Disordered" evidence="1">
    <location>
        <begin position="1084"/>
        <end position="1130"/>
    </location>
</feature>
<feature type="compositionally biased region" description="Basic and acidic residues" evidence="1">
    <location>
        <begin position="148"/>
        <end position="161"/>
    </location>
</feature>
<feature type="region of interest" description="Disordered" evidence="1">
    <location>
        <begin position="2554"/>
        <end position="2596"/>
    </location>
</feature>
<feature type="region of interest" description="Disordered" evidence="1">
    <location>
        <begin position="2772"/>
        <end position="2888"/>
    </location>
</feature>
<dbReference type="PANTHER" id="PTHR15678">
    <property type="entry name" value="ANTIGEN MLAA-22-RELATED"/>
    <property type="match status" value="1"/>
</dbReference>
<feature type="region of interest" description="Disordered" evidence="1">
    <location>
        <begin position="724"/>
        <end position="743"/>
    </location>
</feature>
<feature type="compositionally biased region" description="Acidic residues" evidence="1">
    <location>
        <begin position="1916"/>
        <end position="1929"/>
    </location>
</feature>
<feature type="compositionally biased region" description="Basic and acidic residues" evidence="1">
    <location>
        <begin position="1087"/>
        <end position="1097"/>
    </location>
</feature>
<protein>
    <submittedName>
        <fullName evidence="6">Similar to UPF0648 protein C3H5.09c acc. no. Q6LA55</fullName>
    </submittedName>
</protein>
<feature type="region of interest" description="Disordered" evidence="1">
    <location>
        <begin position="1907"/>
        <end position="1941"/>
    </location>
</feature>
<feature type="compositionally biased region" description="Basic and acidic residues" evidence="1">
    <location>
        <begin position="2815"/>
        <end position="2828"/>
    </location>
</feature>
<dbReference type="SMART" id="SM01216">
    <property type="entry name" value="Fmp27_WPPW"/>
    <property type="match status" value="1"/>
</dbReference>
<dbReference type="SMART" id="SM01215">
    <property type="entry name" value="Fmp27_SW"/>
    <property type="match status" value="1"/>
</dbReference>
<dbReference type="PANTHER" id="PTHR15678:SF6">
    <property type="entry name" value="BRIDGE-LIKE LIPID TRANSFER PROTEIN FAMILY MEMBER 2"/>
    <property type="match status" value="1"/>
</dbReference>
<feature type="domain" description="FMP27 SW motif-containing RBG unit" evidence="4">
    <location>
        <begin position="1152"/>
        <end position="1254"/>
    </location>
</feature>
<evidence type="ECO:0000259" key="3">
    <source>
        <dbReference type="SMART" id="SM01214"/>
    </source>
</evidence>
<sequence>MSSPPAVSPPPIIRTTYNLPTYLLCTGVLLYISSLIVFAILRVVTGISIQRLGYLSLKRICLEPKDGIKLEVRKLGIVLHRPTFAQPTWVSLVIQDSHITLDLKKKETEKKSNNVKPPPAPPAAPAANGRANRRNGMVLNGLTPPSMDDMKKSNDENSKKENKIAEAVEKLKKNLRKVHKWIKFIRLVDIMITNTTVTIADVGSIQIGSLTMSVDTRRGATNRNPMFDHCSDVKEGQWPIEWTIATKSILILTDKKQPTELLDHGMCNIYGVVEKDMAGIKDLAIAFKFGRVTAPVDELLKYSERLKSVRKKPDVEIPKFDPDLAHLRGGAFAAKRSKKMTELVMESKELVNSILRGVKEVQFAVGYLVVSKEAPNIQPAGKPLTISLGLKEFGLDIHQLDQKSPAHRMYFSSDDIAHQALLSTTSITISLNDGVRQDKILYIPMVTMTSKTTLFSKTIQIIESLDTDRNTNLLSANIVVTSPSVDLQPRHLPILVALLQSKPKKAPSPAGKKINLFSKLLPKASVKLIIQEPVARIVLPKNESIQDDDMDMLVSSLSSISLDLEAIHESESQNRYALDAALRCSSHHLYYRAADGLRHDLLQTETFDLKVQLNASPEVQVIANAYLSTFCLRLARPEIVRGIDQMVSQIFSGYKPDKLRPGKIPSDKGNFLRKVPLWLEQFKLECNDFSIEVAGIDESISNVTRGAAFQVENWSVDYKIKRGDSNARPAPRRRATSRAMSRDNSKRFSTFINRDQAPSIHARNATDGRKLSFHLGCLEGYIIEGEDSCEQDPFFQIPTFDLVFSTNNDAEGPLLKINSALKSINLNYSLFRHYSIVVAAQVIRSAFGGMKRPKAPAPADDQMISPLSTTAVNQWGEMEYMASPAPEATEFVSIDFTIGHIQIKGTMPEDPPIMIEIHQFEAGRHRWNFPFAKAKHVRFYAESPKVKDTWARLISLRNFRLDLREAKRRSEGKVTDEKSIDVSADAMRLAIPHQLTLYKVTDNIINSAKACQQLHHRFKTGSNEYVVEKGPEGPKQIPKISVKTKALLLELEDDPFETQLGMIYRVGLSEVKKRLAREAAFQAKVQKMQERNKRKSWENGGRGRSKTSEGLRPAPNKPRSVSTNPIDRRKSMRYAPEEAAEMSENASVSIDDAWAKLQEHNSTAWIKRIRWVKEQARSKIAESREAFWGHDDMPTDTSESENILGLPMRPALMAAYFNDVSIGVDKPSFPLSELPKFMHRVGKGLPEDTLFSLLVPLGIKLAFGEAKVTLRDYPLPFVHIPPMRPGQRGHSWLLKADFVIGEEYWGKESTRTAQVGIIPPETVDGVEIPGFAIDVTRTVSPVKSYSDIKVDINTSYATRICWCIAYQPAIQDMMMVFETFSKPHVDPSERTGFWDKIRLILHSQVTLAWEGDGDIHLALKGSRDPYKLTGDGAGLVMCWRGDCRWELGREPDDPLKFVKVDSDEFVLAVPDFSNCVTDDLELGAIPDTKSINSANSYDNITQFKKIIMKLSGRVRWLIGLMFEQEISFEADWKQRQRSFEFRPHYDISLKSPEYVKTEPGEVYDAFRGFRSHHLHLSLSIVSPIEKDLSSPGSPPTSYNTIHLTPGFFTHFFNWIALFSGVMSLPVRQGDLWPGPEKSTKKFGRHLATIKYKLALAPLFISHIYKYHDKDDEGNSIVVATGLKTKLDALMLDIHMRKEESMVIPGSTTMKINQAEMDFHSADIRAVHAVSPGDTLNDIIEDDGMQFLSDTIRYTGDISQFSIIDGDYSWVDMDDFVELDWTQKNKTPKTSIMPLAFTPRFTYFRQTDHTDSTRISPFGYEESHDCIMSLNNDPREIQCALVQARLERVNEQMSKNKEAIDELAQRTKANPEDTKLRAESEMLIQRSSTLFNMRQFLQNMLRRISSKLDDGERNDDTELFDEESDSEAESEPSASDASPPADYASDFDNRFIVHNLQAKWSNPLRNIILKYIHQVGQRQGFVYYMSRRAVKFILDIIEEQKLNGLPQSSGRAEYSSSGPFNTDEPNDSATLQTRIEQLLNDEVKVVVANERPMYTPNLDEVATKLARNDLKGDVADEYVPENSYHVRLIAPQIQLQSDKNKTSAVLVAAQGMQLKIVSIMDRDRIGDDVSGLVQRRFALNLDNTQFFVSHHQDFAPHSMSLHSENRYGAPVGSSWPPWVPLESMFDFRSTPVGFSRVVERTSTTLRYDKHNSLRLKYSDQVSGLEAEQNETRTGPSEAERRVDHVWVDFPRVEATCDSSQYFALYIIVMDLLLYSEPAEKVRSEKLEKIMLASDFSDLTGAPEMVECLQSRIHQLTEIKSYFMLNAQELDLEGWEGKLAVERDLANCEEELFFMMKAITTAQRKYEDRNANASGVLRWYITASEIIWHMLKEKMEPMIDVRLKKAAYERVDNTDGSNLNTFEVEMVQGWNLTSNAVYPEMIGPFMDPSIPDTIGAHTKVLRVYWNMLEAIAGIPVMDHFEVNLVPLKIQLEREIGDKIFEYIFPEVGKDGAGGENGISPFLAHAIKAAMPDDGESDSEAEVEGPVFGEVIIDDSSSTKSDSVDLTNRMRTTPIVVTPEPQRPSSSSSELQRPKTSSAASFMTFKSPRIGTPKLLPAETFSHLTRRSTEGPNAGPAPSLLTPEKGSKMKLFSRTNTMNSTVEPPSDELSQMISRASSYMTLAYIKIPSVVLCLSYKGRGDKNIEDIHELVFKMPSLEYRNRTWSNLDLAMRLKKDIMKALLSHTGAIIQNKFTHHRPEKPAQSHLLRMMANNTALGTLGNRPGTSGGETGGKRPNTAVPGSEAGSGLSLNTATYGTRVDELSSPEEERLPPRRASNPADLMPSSSSGFSGLTRHLTNLSTMARRDGPGTPEREGRAARAEAAWDGQMEGEEKFGLTTEIKAEQQEGLRKKTKMLLQGKMAFTGLNYGGGNAQQGRQE</sequence>
<keyword evidence="2" id="KW-0812">Transmembrane</keyword>
<feature type="transmembrane region" description="Helical" evidence="2">
    <location>
        <begin position="21"/>
        <end position="41"/>
    </location>
</feature>
<keyword evidence="2" id="KW-1133">Transmembrane helix</keyword>
<feature type="compositionally biased region" description="Polar residues" evidence="1">
    <location>
        <begin position="2587"/>
        <end position="2596"/>
    </location>
</feature>
<feature type="region of interest" description="Disordered" evidence="1">
    <location>
        <begin position="2005"/>
        <end position="2026"/>
    </location>
</feature>
<dbReference type="Pfam" id="PF10344">
    <property type="entry name" value="Hobbit"/>
    <property type="match status" value="1"/>
</dbReference>
<gene>
    <name evidence="6" type="ORF">PCON_03714</name>
</gene>
<dbReference type="InterPro" id="IPR045167">
    <property type="entry name" value="Hobbit"/>
</dbReference>
<feature type="compositionally biased region" description="Polar residues" evidence="1">
    <location>
        <begin position="2005"/>
        <end position="2019"/>
    </location>
</feature>
<dbReference type="SMART" id="SM01214">
    <property type="entry name" value="Fmp27_GFWDK"/>
    <property type="match status" value="1"/>
</dbReference>